<dbReference type="Proteomes" id="UP000177281">
    <property type="component" value="Unassembled WGS sequence"/>
</dbReference>
<keyword evidence="4" id="KW-0812">Transmembrane</keyword>
<keyword evidence="4" id="KW-1133">Transmembrane helix</keyword>
<evidence type="ECO:0000256" key="1">
    <source>
        <dbReference type="ARBA" id="ARBA00008520"/>
    </source>
</evidence>
<proteinExistence type="inferred from homology"/>
<dbReference type="Pfam" id="PF01547">
    <property type="entry name" value="SBP_bac_1"/>
    <property type="match status" value="1"/>
</dbReference>
<dbReference type="AlphaFoldDB" id="A0A1F5PXN9"/>
<comment type="caution">
    <text evidence="5">The sequence shown here is derived from an EMBL/GenBank/DDBJ whole genome shotgun (WGS) entry which is preliminary data.</text>
</comment>
<evidence type="ECO:0000313" key="6">
    <source>
        <dbReference type="Proteomes" id="UP000177281"/>
    </source>
</evidence>
<comment type="similarity">
    <text evidence="1">Belongs to the bacterial solute-binding protein 1 family.</text>
</comment>
<keyword evidence="4" id="KW-0472">Membrane</keyword>
<sequence>MINLAALLGSKKLLYVFLGAILFIVFISIILILGNVGQGTLDKATLEFWGVFDTRQNFAEVASGFQQIFPGIKINYRQFSFEDYEKALIDALAAGTGPDIFMVHNTWLAKHKDKMAAMPEKSGVVENYQFITPADFQGQFVDVAYRDLVQDSKIYALPLYVDTLAIFYNKDMFNTAGITRPPKDWEEFSQDVGLLTKFDQSGNIIQSGASIGTARNINRSSDILAALMIQNGTQMTNPTNTVASFTRTVNNQRVGENALEYYTDFANASKAVYAWNDQQHYSVDAFIEGKVAMMFNYSHQIPIVRGRFERLNFAIAPLPQFSDLDSKNYANYWAVGVSGQSKVQDASWRFLSYLTSKDGAMTYLKSVSRPSARRDIIDVQKNDPSLGVFATQALSARSWYQIDNNSIDQILADMIDSVNSKKETVRAALRTAESKITTLMTRRP</sequence>
<dbReference type="EMBL" id="MFFB01000012">
    <property type="protein sequence ID" value="OGE94617.1"/>
    <property type="molecule type" value="Genomic_DNA"/>
</dbReference>
<name>A0A1F5PXN9_9BACT</name>
<dbReference type="InterPro" id="IPR006059">
    <property type="entry name" value="SBP"/>
</dbReference>
<evidence type="ECO:0000313" key="5">
    <source>
        <dbReference type="EMBL" id="OGE94617.1"/>
    </source>
</evidence>
<evidence type="ECO:0008006" key="7">
    <source>
        <dbReference type="Google" id="ProtNLM"/>
    </source>
</evidence>
<dbReference type="GO" id="GO:1901982">
    <property type="term" value="F:maltose binding"/>
    <property type="evidence" value="ECO:0007669"/>
    <property type="project" value="TreeGrafter"/>
</dbReference>
<feature type="transmembrane region" description="Helical" evidence="4">
    <location>
        <begin position="12"/>
        <end position="33"/>
    </location>
</feature>
<organism evidence="5 6">
    <name type="scientific">Candidatus Doudnabacteria bacterium RIFCSPLOWO2_01_FULL_44_21</name>
    <dbReference type="NCBI Taxonomy" id="1817841"/>
    <lineage>
        <taxon>Bacteria</taxon>
        <taxon>Candidatus Doudnaibacteriota</taxon>
    </lineage>
</organism>
<evidence type="ECO:0000256" key="4">
    <source>
        <dbReference type="SAM" id="Phobius"/>
    </source>
</evidence>
<dbReference type="GO" id="GO:0015768">
    <property type="term" value="P:maltose transport"/>
    <property type="evidence" value="ECO:0007669"/>
    <property type="project" value="TreeGrafter"/>
</dbReference>
<dbReference type="PANTHER" id="PTHR30061">
    <property type="entry name" value="MALTOSE-BINDING PERIPLASMIC PROTEIN"/>
    <property type="match status" value="1"/>
</dbReference>
<dbReference type="GO" id="GO:0042956">
    <property type="term" value="P:maltodextrin transmembrane transport"/>
    <property type="evidence" value="ECO:0007669"/>
    <property type="project" value="TreeGrafter"/>
</dbReference>
<protein>
    <recommendedName>
        <fullName evidence="7">ABC transporter substrate-binding protein</fullName>
    </recommendedName>
</protein>
<evidence type="ECO:0000256" key="2">
    <source>
        <dbReference type="ARBA" id="ARBA00022448"/>
    </source>
</evidence>
<dbReference type="SUPFAM" id="SSF53850">
    <property type="entry name" value="Periplasmic binding protein-like II"/>
    <property type="match status" value="1"/>
</dbReference>
<dbReference type="GO" id="GO:0055052">
    <property type="term" value="C:ATP-binding cassette (ABC) transporter complex, substrate-binding subunit-containing"/>
    <property type="evidence" value="ECO:0007669"/>
    <property type="project" value="TreeGrafter"/>
</dbReference>
<dbReference type="PANTHER" id="PTHR30061:SF50">
    <property type="entry name" value="MALTOSE_MALTODEXTRIN-BINDING PERIPLASMIC PROTEIN"/>
    <property type="match status" value="1"/>
</dbReference>
<gene>
    <name evidence="5" type="ORF">A3B10_00490</name>
</gene>
<evidence type="ECO:0000256" key="3">
    <source>
        <dbReference type="ARBA" id="ARBA00022729"/>
    </source>
</evidence>
<reference evidence="5 6" key="1">
    <citation type="journal article" date="2016" name="Nat. Commun.">
        <title>Thousands of microbial genomes shed light on interconnected biogeochemical processes in an aquifer system.</title>
        <authorList>
            <person name="Anantharaman K."/>
            <person name="Brown C.T."/>
            <person name="Hug L.A."/>
            <person name="Sharon I."/>
            <person name="Castelle C.J."/>
            <person name="Probst A.J."/>
            <person name="Thomas B.C."/>
            <person name="Singh A."/>
            <person name="Wilkins M.J."/>
            <person name="Karaoz U."/>
            <person name="Brodie E.L."/>
            <person name="Williams K.H."/>
            <person name="Hubbard S.S."/>
            <person name="Banfield J.F."/>
        </authorList>
    </citation>
    <scope>NUCLEOTIDE SEQUENCE [LARGE SCALE GENOMIC DNA]</scope>
</reference>
<accession>A0A1F5PXN9</accession>
<dbReference type="Gene3D" id="3.40.190.10">
    <property type="entry name" value="Periplasmic binding protein-like II"/>
    <property type="match status" value="1"/>
</dbReference>
<keyword evidence="3" id="KW-0732">Signal</keyword>
<dbReference type="STRING" id="1817841.A3B10_00490"/>
<keyword evidence="2" id="KW-0813">Transport</keyword>